<dbReference type="GO" id="GO:0033214">
    <property type="term" value="P:siderophore-iron import into cell"/>
    <property type="evidence" value="ECO:0007669"/>
    <property type="project" value="TreeGrafter"/>
</dbReference>
<dbReference type="GO" id="GO:0005886">
    <property type="term" value="C:plasma membrane"/>
    <property type="evidence" value="ECO:0007669"/>
    <property type="project" value="UniProtKB-SubCell"/>
</dbReference>
<feature type="transmembrane region" description="Helical" evidence="8">
    <location>
        <begin position="184"/>
        <end position="202"/>
    </location>
</feature>
<evidence type="ECO:0000313" key="10">
    <source>
        <dbReference type="Proteomes" id="UP000243073"/>
    </source>
</evidence>
<comment type="similarity">
    <text evidence="2">Belongs to the binding-protein-dependent transport system permease family. FecCD subfamily.</text>
</comment>
<evidence type="ECO:0000256" key="7">
    <source>
        <dbReference type="ARBA" id="ARBA00023136"/>
    </source>
</evidence>
<protein>
    <recommendedName>
        <fullName evidence="11">Iron ABC transporter permease</fullName>
    </recommendedName>
</protein>
<sequence length="336" mass="35414">MRRLLPSLGLPLLLVLAAFIALIQGAASVQFTNLVALMAGEAGEHIHRVVMDYRMPRVLLGVLVGAHFALAGYLLQLITRNSLADAGVLGISSGSGLAAVTVFVVMTRLLGQDASYQLVPVTLSLLPWLTLAGGLLAGGLLWALWRSTGLSPVRLAVVGATCAAIFSALLMGALVLWGQATSEVIILWLAGTLYGAGWDKVWALLPWSLVLLPLVTGLARPMVLLSLDRQKAQTLGFNVTLWNGLMLALAVALAASAVAMSGPVGFVGILVPWLARRLCPQGVSAQLWACIWLGGLLVVIGDTLGRVLMSPFELPVGVVTALVGCPFFLYLLNRKV</sequence>
<keyword evidence="10" id="KW-1185">Reference proteome</keyword>
<feature type="transmembrane region" description="Helical" evidence="8">
    <location>
        <begin position="247"/>
        <end position="275"/>
    </location>
</feature>
<dbReference type="InterPro" id="IPR000522">
    <property type="entry name" value="ABC_transptr_permease_BtuC"/>
</dbReference>
<keyword evidence="6 8" id="KW-1133">Transmembrane helix</keyword>
<dbReference type="GO" id="GO:0022857">
    <property type="term" value="F:transmembrane transporter activity"/>
    <property type="evidence" value="ECO:0007669"/>
    <property type="project" value="InterPro"/>
</dbReference>
<evidence type="ECO:0000256" key="2">
    <source>
        <dbReference type="ARBA" id="ARBA00007935"/>
    </source>
</evidence>
<dbReference type="Gene3D" id="1.10.3470.10">
    <property type="entry name" value="ABC transporter involved in vitamin B12 uptake, BtuC"/>
    <property type="match status" value="1"/>
</dbReference>
<evidence type="ECO:0000256" key="1">
    <source>
        <dbReference type="ARBA" id="ARBA00004651"/>
    </source>
</evidence>
<evidence type="ECO:0000256" key="8">
    <source>
        <dbReference type="SAM" id="Phobius"/>
    </source>
</evidence>
<keyword evidence="5 8" id="KW-0812">Transmembrane</keyword>
<dbReference type="STRING" id="1414654.BFR47_10140"/>
<organism evidence="9 10">
    <name type="scientific">Oceanisphaera psychrotolerans</name>
    <dbReference type="NCBI Taxonomy" id="1414654"/>
    <lineage>
        <taxon>Bacteria</taxon>
        <taxon>Pseudomonadati</taxon>
        <taxon>Pseudomonadota</taxon>
        <taxon>Gammaproteobacteria</taxon>
        <taxon>Aeromonadales</taxon>
        <taxon>Aeromonadaceae</taxon>
        <taxon>Oceanisphaera</taxon>
    </lineage>
</organism>
<comment type="subcellular location">
    <subcellularLocation>
        <location evidence="1">Cell membrane</location>
        <topology evidence="1">Multi-pass membrane protein</topology>
    </subcellularLocation>
</comment>
<feature type="transmembrane region" description="Helical" evidence="8">
    <location>
        <begin position="314"/>
        <end position="332"/>
    </location>
</feature>
<proteinExistence type="inferred from homology"/>
<dbReference type="CDD" id="cd06550">
    <property type="entry name" value="TM_ABC_iron-siderophores_like"/>
    <property type="match status" value="1"/>
</dbReference>
<dbReference type="PANTHER" id="PTHR30472">
    <property type="entry name" value="FERRIC ENTEROBACTIN TRANSPORT SYSTEM PERMEASE PROTEIN"/>
    <property type="match status" value="1"/>
</dbReference>
<evidence type="ECO:0000256" key="6">
    <source>
        <dbReference type="ARBA" id="ARBA00022989"/>
    </source>
</evidence>
<evidence type="ECO:0000256" key="5">
    <source>
        <dbReference type="ARBA" id="ARBA00022692"/>
    </source>
</evidence>
<feature type="transmembrane region" description="Helical" evidence="8">
    <location>
        <begin position="87"/>
        <end position="105"/>
    </location>
</feature>
<feature type="transmembrane region" description="Helical" evidence="8">
    <location>
        <begin position="125"/>
        <end position="145"/>
    </location>
</feature>
<evidence type="ECO:0000256" key="4">
    <source>
        <dbReference type="ARBA" id="ARBA00022475"/>
    </source>
</evidence>
<dbReference type="EMBL" id="MDKE01000006">
    <property type="protein sequence ID" value="OIN13511.1"/>
    <property type="molecule type" value="Genomic_DNA"/>
</dbReference>
<evidence type="ECO:0000313" key="9">
    <source>
        <dbReference type="EMBL" id="OIN13511.1"/>
    </source>
</evidence>
<dbReference type="SUPFAM" id="SSF81345">
    <property type="entry name" value="ABC transporter involved in vitamin B12 uptake, BtuC"/>
    <property type="match status" value="1"/>
</dbReference>
<dbReference type="OrthoDB" id="9055647at2"/>
<feature type="transmembrane region" description="Helical" evidence="8">
    <location>
        <begin position="157"/>
        <end position="178"/>
    </location>
</feature>
<dbReference type="PANTHER" id="PTHR30472:SF37">
    <property type="entry name" value="FE(3+) DICITRATE TRANSPORT SYSTEM PERMEASE PROTEIN FECD-RELATED"/>
    <property type="match status" value="1"/>
</dbReference>
<keyword evidence="4" id="KW-1003">Cell membrane</keyword>
<accession>A0A1J4QID4</accession>
<gene>
    <name evidence="9" type="ORF">BFR47_10140</name>
</gene>
<dbReference type="Proteomes" id="UP000243073">
    <property type="component" value="Unassembled WGS sequence"/>
</dbReference>
<dbReference type="AlphaFoldDB" id="A0A1J4QID4"/>
<evidence type="ECO:0000256" key="3">
    <source>
        <dbReference type="ARBA" id="ARBA00022448"/>
    </source>
</evidence>
<comment type="caution">
    <text evidence="9">The sequence shown here is derived from an EMBL/GenBank/DDBJ whole genome shotgun (WGS) entry which is preliminary data.</text>
</comment>
<dbReference type="Pfam" id="PF01032">
    <property type="entry name" value="FecCD"/>
    <property type="match status" value="1"/>
</dbReference>
<feature type="transmembrane region" description="Helical" evidence="8">
    <location>
        <begin position="287"/>
        <end position="308"/>
    </location>
</feature>
<dbReference type="InterPro" id="IPR037294">
    <property type="entry name" value="ABC_BtuC-like"/>
</dbReference>
<dbReference type="RefSeq" id="WP_071471606.1">
    <property type="nucleotide sequence ID" value="NZ_MDKE01000006.1"/>
</dbReference>
<name>A0A1J4QID4_9GAMM</name>
<keyword evidence="7 8" id="KW-0472">Membrane</keyword>
<evidence type="ECO:0008006" key="11">
    <source>
        <dbReference type="Google" id="ProtNLM"/>
    </source>
</evidence>
<keyword evidence="3" id="KW-0813">Transport</keyword>
<feature type="transmembrane region" description="Helical" evidence="8">
    <location>
        <begin position="58"/>
        <end position="75"/>
    </location>
</feature>
<reference evidence="9 10" key="1">
    <citation type="submission" date="2016-07" db="EMBL/GenBank/DDBJ databases">
        <title>Draft Genome Sequence of Oceanisphaera psychrotolerans, isolated from coastal sediment samples.</title>
        <authorList>
            <person name="Zhuo S."/>
            <person name="Ruan Z."/>
        </authorList>
    </citation>
    <scope>NUCLEOTIDE SEQUENCE [LARGE SCALE GENOMIC DNA]</scope>
    <source>
        <strain evidence="9 10">LAM-WHM-ZC</strain>
    </source>
</reference>